<dbReference type="Proteomes" id="UP000057181">
    <property type="component" value="Chromosome"/>
</dbReference>
<dbReference type="RefSeq" id="WP_058859955.1">
    <property type="nucleotide sequence ID" value="NZ_BJZR01000100.1"/>
</dbReference>
<dbReference type="Pfam" id="PF03976">
    <property type="entry name" value="PPK2"/>
    <property type="match status" value="1"/>
</dbReference>
<dbReference type="NCBIfam" id="TIGR03709">
    <property type="entry name" value="PPK2_rel_1"/>
    <property type="match status" value="1"/>
</dbReference>
<sequence length="289" mass="32106">MSEHGTRPAPGFAQDVRTLLRARPGLSLAAVDTSATPGFAGGKKLGTALRAGREPELSRLQRLIYANATAGARHRVLLVLQGMDTSGKGGILQHVLGGLSPHGVHTHGFGRPTPEEAAQHFLVRVRRQLPRPGVIGAFDRSHYEDVLVPVVHGALGGRQLERRYAEIREFEQELAEDGTIVVKVFLHIGLAEQRENLLARLADRTKQWKFDPSDLEARQRWDDYQAAYERAIAATDADHAPWYVVPTDRKWYARAVVQDLLITALDGLDLDWPAPDYDVARMRRALERG</sequence>
<dbReference type="STRING" id="446860.AS188_13605"/>
<dbReference type="GO" id="GO:0016776">
    <property type="term" value="F:phosphotransferase activity, phosphate group as acceptor"/>
    <property type="evidence" value="ECO:0007669"/>
    <property type="project" value="InterPro"/>
</dbReference>
<protein>
    <recommendedName>
        <fullName evidence="1">Polyphosphate kinase-2-related domain-containing protein</fullName>
    </recommendedName>
</protein>
<dbReference type="PANTHER" id="PTHR34383">
    <property type="entry name" value="POLYPHOSPHATE:AMP PHOSPHOTRANSFERASE-RELATED"/>
    <property type="match status" value="1"/>
</dbReference>
<dbReference type="GO" id="GO:0006797">
    <property type="term" value="P:polyphosphate metabolic process"/>
    <property type="evidence" value="ECO:0007669"/>
    <property type="project" value="InterPro"/>
</dbReference>
<dbReference type="InterPro" id="IPR022300">
    <property type="entry name" value="PPK2-rel_1"/>
</dbReference>
<evidence type="ECO:0000313" key="4">
    <source>
        <dbReference type="Proteomes" id="UP000057181"/>
    </source>
</evidence>
<dbReference type="Proteomes" id="UP000321155">
    <property type="component" value="Unassembled WGS sequence"/>
</dbReference>
<dbReference type="InterPro" id="IPR022488">
    <property type="entry name" value="PPK2-related"/>
</dbReference>
<proteinExistence type="predicted"/>
<dbReference type="EMBL" id="BJZR01000100">
    <property type="protein sequence ID" value="GEO93290.1"/>
    <property type="molecule type" value="Genomic_DNA"/>
</dbReference>
<keyword evidence="5" id="KW-1185">Reference proteome</keyword>
<evidence type="ECO:0000313" key="2">
    <source>
        <dbReference type="EMBL" id="ALU41285.1"/>
    </source>
</evidence>
<evidence type="ECO:0000259" key="1">
    <source>
        <dbReference type="Pfam" id="PF03976"/>
    </source>
</evidence>
<organism evidence="2 4">
    <name type="scientific">Kocuria flava</name>
    <dbReference type="NCBI Taxonomy" id="446860"/>
    <lineage>
        <taxon>Bacteria</taxon>
        <taxon>Bacillati</taxon>
        <taxon>Actinomycetota</taxon>
        <taxon>Actinomycetes</taxon>
        <taxon>Micrococcales</taxon>
        <taxon>Micrococcaceae</taxon>
        <taxon>Kocuria</taxon>
    </lineage>
</organism>
<evidence type="ECO:0000313" key="3">
    <source>
        <dbReference type="EMBL" id="GEO93290.1"/>
    </source>
</evidence>
<dbReference type="Gene3D" id="3.40.50.300">
    <property type="entry name" value="P-loop containing nucleotide triphosphate hydrolases"/>
    <property type="match status" value="1"/>
</dbReference>
<dbReference type="InterPro" id="IPR027417">
    <property type="entry name" value="P-loop_NTPase"/>
</dbReference>
<evidence type="ECO:0000313" key="5">
    <source>
        <dbReference type="Proteomes" id="UP000321155"/>
    </source>
</evidence>
<name>A0A0U3HE93_9MICC</name>
<dbReference type="SUPFAM" id="SSF52540">
    <property type="entry name" value="P-loop containing nucleoside triphosphate hydrolases"/>
    <property type="match status" value="1"/>
</dbReference>
<dbReference type="AlphaFoldDB" id="A0A0U3HE93"/>
<reference evidence="3 5" key="2">
    <citation type="submission" date="2019-07" db="EMBL/GenBank/DDBJ databases">
        <title>Whole genome shotgun sequence of Kocuria flava NBRC 107626.</title>
        <authorList>
            <person name="Hosoyama A."/>
            <person name="Uohara A."/>
            <person name="Ohji S."/>
            <person name="Ichikawa N."/>
        </authorList>
    </citation>
    <scope>NUCLEOTIDE SEQUENCE [LARGE SCALE GENOMIC DNA]</scope>
    <source>
        <strain evidence="3 5">NBRC 107626</strain>
    </source>
</reference>
<feature type="domain" description="Polyphosphate kinase-2-related" evidence="1">
    <location>
        <begin position="68"/>
        <end position="266"/>
    </location>
</feature>
<accession>A0A0U3HE93</accession>
<dbReference type="PANTHER" id="PTHR34383:SF3">
    <property type="entry name" value="POLYPHOSPHATE:AMP PHOSPHOTRANSFERASE"/>
    <property type="match status" value="1"/>
</dbReference>
<reference evidence="2 4" key="1">
    <citation type="submission" date="2015-11" db="EMBL/GenBank/DDBJ databases">
        <title>Complete Genome Sequence of Kocuria flava strain HO-9041.</title>
        <authorList>
            <person name="Zhou M."/>
            <person name="Dai J."/>
        </authorList>
    </citation>
    <scope>NUCLEOTIDE SEQUENCE [LARGE SCALE GENOMIC DNA]</scope>
    <source>
        <strain evidence="2 4">HO-9041</strain>
    </source>
</reference>
<dbReference type="EMBL" id="CP013254">
    <property type="protein sequence ID" value="ALU41285.1"/>
    <property type="molecule type" value="Genomic_DNA"/>
</dbReference>
<dbReference type="KEGG" id="kfv:AS188_13605"/>
<gene>
    <name evidence="2" type="ORF">AS188_13605</name>
    <name evidence="3" type="ORF">KFL01_25960</name>
</gene>